<dbReference type="EMBL" id="JANQDX010000018">
    <property type="protein sequence ID" value="KAL0905429.1"/>
    <property type="molecule type" value="Genomic_DNA"/>
</dbReference>
<keyword evidence="2" id="KW-1185">Reference proteome</keyword>
<comment type="caution">
    <text evidence="1">The sequence shown here is derived from an EMBL/GenBank/DDBJ whole genome shotgun (WGS) entry which is preliminary data.</text>
</comment>
<protein>
    <submittedName>
        <fullName evidence="1">Uncharacterized protein</fullName>
    </submittedName>
</protein>
<evidence type="ECO:0000313" key="1">
    <source>
        <dbReference type="EMBL" id="KAL0905429.1"/>
    </source>
</evidence>
<proteinExistence type="predicted"/>
<accession>A0ABD0U0I4</accession>
<evidence type="ECO:0000313" key="2">
    <source>
        <dbReference type="Proteomes" id="UP001552299"/>
    </source>
</evidence>
<dbReference type="AlphaFoldDB" id="A0ABD0U0I4"/>
<dbReference type="Proteomes" id="UP001552299">
    <property type="component" value="Unassembled WGS sequence"/>
</dbReference>
<organism evidence="1 2">
    <name type="scientific">Dendrobium thyrsiflorum</name>
    <name type="common">Pinecone-like raceme dendrobium</name>
    <name type="synonym">Orchid</name>
    <dbReference type="NCBI Taxonomy" id="117978"/>
    <lineage>
        <taxon>Eukaryota</taxon>
        <taxon>Viridiplantae</taxon>
        <taxon>Streptophyta</taxon>
        <taxon>Embryophyta</taxon>
        <taxon>Tracheophyta</taxon>
        <taxon>Spermatophyta</taxon>
        <taxon>Magnoliopsida</taxon>
        <taxon>Liliopsida</taxon>
        <taxon>Asparagales</taxon>
        <taxon>Orchidaceae</taxon>
        <taxon>Epidendroideae</taxon>
        <taxon>Malaxideae</taxon>
        <taxon>Dendrobiinae</taxon>
        <taxon>Dendrobium</taxon>
    </lineage>
</organism>
<reference evidence="1 2" key="1">
    <citation type="journal article" date="2024" name="Plant Biotechnol. J.">
        <title>Dendrobium thyrsiflorum genome and its molecular insights into genes involved in important horticultural traits.</title>
        <authorList>
            <person name="Chen B."/>
            <person name="Wang J.Y."/>
            <person name="Zheng P.J."/>
            <person name="Li K.L."/>
            <person name="Liang Y.M."/>
            <person name="Chen X.F."/>
            <person name="Zhang C."/>
            <person name="Zhao X."/>
            <person name="He X."/>
            <person name="Zhang G.Q."/>
            <person name="Liu Z.J."/>
            <person name="Xu Q."/>
        </authorList>
    </citation>
    <scope>NUCLEOTIDE SEQUENCE [LARGE SCALE GENOMIC DNA]</scope>
    <source>
        <strain evidence="1">GZMU011</strain>
    </source>
</reference>
<gene>
    <name evidence="1" type="ORF">M5K25_023849</name>
</gene>
<name>A0ABD0U0I4_DENTH</name>
<sequence length="286" mass="31590">MVVLRVTGGRHWRVAGGGQWCSAVATVIDGWWWSVETVAVGGGQASFGAFTPMEQTTQATATPHHSPSSPRQACMGDPDVDHRFVFDDQGRTDILASPFFDMHFGNDKTADDYVDRILYQLTLSIEEHIPPSRWYIVNNPLSSPNPATSPATTTYVPLPSCMGDPEIDSGFVFDEEGRTDILNSPFFDVFFGVDKIVDDYLDRILYQLSLSLEQHIKPGHWFIRSRPPPPPPIPAPSPADTILHATCLTVASLSLNKNPPEAASKQSKEDLKNISLRHFLTIKISS</sequence>